<dbReference type="Pfam" id="PF13516">
    <property type="entry name" value="LRR_6"/>
    <property type="match status" value="2"/>
</dbReference>
<reference evidence="3" key="1">
    <citation type="submission" date="2025-08" db="UniProtKB">
        <authorList>
            <consortium name="Ensembl"/>
        </authorList>
    </citation>
    <scope>IDENTIFICATION</scope>
</reference>
<dbReference type="SUPFAM" id="SSF52047">
    <property type="entry name" value="RNI-like"/>
    <property type="match status" value="1"/>
</dbReference>
<evidence type="ECO:0008006" key="5">
    <source>
        <dbReference type="Google" id="ProtNLM"/>
    </source>
</evidence>
<dbReference type="SMART" id="SM00368">
    <property type="entry name" value="LRR_RI"/>
    <property type="match status" value="3"/>
</dbReference>
<dbReference type="InterPro" id="IPR051261">
    <property type="entry name" value="NLR"/>
</dbReference>
<dbReference type="PRINTS" id="PR00019">
    <property type="entry name" value="LEURICHRPT"/>
</dbReference>
<evidence type="ECO:0000313" key="3">
    <source>
        <dbReference type="Ensembl" id="ENSCVAP00000025283.1"/>
    </source>
</evidence>
<dbReference type="InterPro" id="IPR032675">
    <property type="entry name" value="LRR_dom_sf"/>
</dbReference>
<dbReference type="Gene3D" id="3.80.10.10">
    <property type="entry name" value="Ribonuclease Inhibitor"/>
    <property type="match status" value="1"/>
</dbReference>
<sequence length="162" mass="18035">KNVRNRKYRYLCENVISRSNGVKSCEGLASVLSSQSSNLREMDLSNNKLQDSGIELLSSGLKSPDCKMENLRLNDCNLSERSCEVLASVLSSQSSNLREMDLSNNKLQDSGIELLSSGLKSPNCKLETLREPKHLTWSVRPTMPLTMPLSEAYTTIDIHNKG</sequence>
<dbReference type="Proteomes" id="UP000265020">
    <property type="component" value="Unassembled WGS sequence"/>
</dbReference>
<reference evidence="3" key="2">
    <citation type="submission" date="2025-09" db="UniProtKB">
        <authorList>
            <consortium name="Ensembl"/>
        </authorList>
    </citation>
    <scope>IDENTIFICATION</scope>
</reference>
<dbReference type="AlphaFoldDB" id="A0A3Q2DZF5"/>
<dbReference type="OMA" id="AYTTIDI"/>
<keyword evidence="4" id="KW-1185">Reference proteome</keyword>
<protein>
    <recommendedName>
        <fullName evidence="5">SPRY-associated domain-containing protein</fullName>
    </recommendedName>
</protein>
<name>A0A3Q2DZF5_CYPVA</name>
<evidence type="ECO:0000256" key="1">
    <source>
        <dbReference type="ARBA" id="ARBA00022614"/>
    </source>
</evidence>
<evidence type="ECO:0000256" key="2">
    <source>
        <dbReference type="ARBA" id="ARBA00022737"/>
    </source>
</evidence>
<dbReference type="PROSITE" id="PS51450">
    <property type="entry name" value="LRR"/>
    <property type="match status" value="2"/>
</dbReference>
<evidence type="ECO:0000313" key="4">
    <source>
        <dbReference type="Proteomes" id="UP000265020"/>
    </source>
</evidence>
<dbReference type="PANTHER" id="PTHR24106">
    <property type="entry name" value="NACHT, LRR AND CARD DOMAINS-CONTAINING"/>
    <property type="match status" value="1"/>
</dbReference>
<accession>A0A3Q2DZF5</accession>
<keyword evidence="2" id="KW-0677">Repeat</keyword>
<organism evidence="3 4">
    <name type="scientific">Cyprinodon variegatus</name>
    <name type="common">Sheepshead minnow</name>
    <dbReference type="NCBI Taxonomy" id="28743"/>
    <lineage>
        <taxon>Eukaryota</taxon>
        <taxon>Metazoa</taxon>
        <taxon>Chordata</taxon>
        <taxon>Craniata</taxon>
        <taxon>Vertebrata</taxon>
        <taxon>Euteleostomi</taxon>
        <taxon>Actinopterygii</taxon>
        <taxon>Neopterygii</taxon>
        <taxon>Teleostei</taxon>
        <taxon>Neoteleostei</taxon>
        <taxon>Acanthomorphata</taxon>
        <taxon>Ovalentaria</taxon>
        <taxon>Atherinomorphae</taxon>
        <taxon>Cyprinodontiformes</taxon>
        <taxon>Cyprinodontidae</taxon>
        <taxon>Cyprinodon</taxon>
    </lineage>
</organism>
<dbReference type="Ensembl" id="ENSCVAT00000002041.1">
    <property type="protein sequence ID" value="ENSCVAP00000025283.1"/>
    <property type="gene ID" value="ENSCVAG00000009959.1"/>
</dbReference>
<dbReference type="GeneTree" id="ENSGT01150000286911"/>
<proteinExistence type="predicted"/>
<keyword evidence="1" id="KW-0433">Leucine-rich repeat</keyword>
<dbReference type="InterPro" id="IPR001611">
    <property type="entry name" value="Leu-rich_rpt"/>
</dbReference>